<dbReference type="AlphaFoldDB" id="A0A8H3FEA0"/>
<dbReference type="GO" id="GO:0016020">
    <property type="term" value="C:membrane"/>
    <property type="evidence" value="ECO:0007669"/>
    <property type="project" value="UniProtKB-SubCell"/>
</dbReference>
<evidence type="ECO:0000256" key="7">
    <source>
        <dbReference type="SAM" id="Phobius"/>
    </source>
</evidence>
<dbReference type="Proteomes" id="UP000664169">
    <property type="component" value="Unassembled WGS sequence"/>
</dbReference>
<evidence type="ECO:0000256" key="6">
    <source>
        <dbReference type="SAM" id="MobiDB-lite"/>
    </source>
</evidence>
<evidence type="ECO:0000313" key="8">
    <source>
        <dbReference type="EMBL" id="CAF9923652.1"/>
    </source>
</evidence>
<feature type="compositionally biased region" description="Polar residues" evidence="6">
    <location>
        <begin position="25"/>
        <end position="43"/>
    </location>
</feature>
<comment type="caution">
    <text evidence="8">The sequence shown here is derived from an EMBL/GenBank/DDBJ whole genome shotgun (WGS) entry which is preliminary data.</text>
</comment>
<proteinExistence type="predicted"/>
<reference evidence="8" key="1">
    <citation type="submission" date="2021-03" db="EMBL/GenBank/DDBJ databases">
        <authorList>
            <person name="Tagirdzhanova G."/>
        </authorList>
    </citation>
    <scope>NUCLEOTIDE SEQUENCE</scope>
</reference>
<keyword evidence="9" id="KW-1185">Reference proteome</keyword>
<feature type="transmembrane region" description="Helical" evidence="7">
    <location>
        <begin position="352"/>
        <end position="373"/>
    </location>
</feature>
<keyword evidence="5 7" id="KW-0472">Membrane</keyword>
<feature type="transmembrane region" description="Helical" evidence="7">
    <location>
        <begin position="202"/>
        <end position="224"/>
    </location>
</feature>
<keyword evidence="2" id="KW-0813">Transport</keyword>
<feature type="transmembrane region" description="Helical" evidence="7">
    <location>
        <begin position="294"/>
        <end position="312"/>
    </location>
</feature>
<gene>
    <name evidence="8" type="ORF">GOMPHAMPRED_003405</name>
</gene>
<feature type="transmembrane region" description="Helical" evidence="7">
    <location>
        <begin position="394"/>
        <end position="416"/>
    </location>
</feature>
<dbReference type="EMBL" id="CAJPDQ010000020">
    <property type="protein sequence ID" value="CAF9923652.1"/>
    <property type="molecule type" value="Genomic_DNA"/>
</dbReference>
<feature type="compositionally biased region" description="Basic and acidic residues" evidence="6">
    <location>
        <begin position="1"/>
        <end position="15"/>
    </location>
</feature>
<feature type="transmembrane region" description="Helical" evidence="7">
    <location>
        <begin position="92"/>
        <end position="114"/>
    </location>
</feature>
<accession>A0A8H3FEA0</accession>
<feature type="transmembrane region" description="Helical" evidence="7">
    <location>
        <begin position="428"/>
        <end position="447"/>
    </location>
</feature>
<dbReference type="PANTHER" id="PTHR23504:SF3">
    <property type="entry name" value="MAJOR FACILITATOR SUPERFAMILY (MFS) PROFILE DOMAIN-CONTAINING PROTEIN"/>
    <property type="match status" value="1"/>
</dbReference>
<dbReference type="SUPFAM" id="SSF103473">
    <property type="entry name" value="MFS general substrate transporter"/>
    <property type="match status" value="1"/>
</dbReference>
<evidence type="ECO:0000256" key="3">
    <source>
        <dbReference type="ARBA" id="ARBA00022692"/>
    </source>
</evidence>
<evidence type="ECO:0000313" key="9">
    <source>
        <dbReference type="Proteomes" id="UP000664169"/>
    </source>
</evidence>
<evidence type="ECO:0000256" key="1">
    <source>
        <dbReference type="ARBA" id="ARBA00004141"/>
    </source>
</evidence>
<evidence type="ECO:0000256" key="5">
    <source>
        <dbReference type="ARBA" id="ARBA00023136"/>
    </source>
</evidence>
<keyword evidence="4 7" id="KW-1133">Transmembrane helix</keyword>
<protein>
    <submittedName>
        <fullName evidence="8">Uncharacterized protein</fullName>
    </submittedName>
</protein>
<feature type="transmembrane region" description="Helical" evidence="7">
    <location>
        <begin position="324"/>
        <end position="346"/>
    </location>
</feature>
<feature type="transmembrane region" description="Helical" evidence="7">
    <location>
        <begin position="56"/>
        <end position="77"/>
    </location>
</feature>
<evidence type="ECO:0000256" key="2">
    <source>
        <dbReference type="ARBA" id="ARBA00022448"/>
    </source>
</evidence>
<comment type="subcellular location">
    <subcellularLocation>
        <location evidence="1">Membrane</location>
        <topology evidence="1">Multi-pass membrane protein</topology>
    </subcellularLocation>
</comment>
<dbReference type="InterPro" id="IPR036259">
    <property type="entry name" value="MFS_trans_sf"/>
</dbReference>
<keyword evidence="3 7" id="KW-0812">Transmembrane</keyword>
<dbReference type="OrthoDB" id="419616at2759"/>
<dbReference type="Gene3D" id="1.20.1250.20">
    <property type="entry name" value="MFS general substrate transporter like domains"/>
    <property type="match status" value="1"/>
</dbReference>
<feature type="region of interest" description="Disordered" evidence="6">
    <location>
        <begin position="1"/>
        <end position="43"/>
    </location>
</feature>
<name>A0A8H3FEA0_9LECA</name>
<dbReference type="PANTHER" id="PTHR23504">
    <property type="entry name" value="MAJOR FACILITATOR SUPERFAMILY DOMAIN-CONTAINING PROTEIN 10"/>
    <property type="match status" value="1"/>
</dbReference>
<evidence type="ECO:0000256" key="4">
    <source>
        <dbReference type="ARBA" id="ARBA00022989"/>
    </source>
</evidence>
<sequence>MTKPMDGRSDDERTPLLDSVRTQEDTASVNEDATFSSSTSQRTSNEMSEPINLVQVLLLCTVGLAEPLAMFCIFPFINQMIFTSGNIKESDVGFWSGLIESLFAIVEMSVMVFYGRAADRIAQLLDPVKRFGKWSAFDVLVVFSPEAGHPSSPTHTSVRQVKRVTLFEALNNSSLLGGLLARPADVYPGLFRNVGLFRQFPYALPTMIAGALCFLAVLVSALFLRETLHRDPSVKDQFQATSTWEILKAPGVAAVLLLSGHIMFQAIGFQSTLLVAWFTSIDLCGFSFSERNIAIFMLIIAGSQAAYMLLVFPMLHRRFGTVGVLWGCAIAWPFTIMTFPLFNVFLRNGWNGLFWACASIIWPISSGVMMTIAAMQLCVRSVSPSKQTLATTNALAMTVNAGVKAISPAIFTSLWALGVRLQWLNGQFGFIVVIPFTALLPVTLLWLPETVKRENASKKVEDSS</sequence>
<organism evidence="8 9">
    <name type="scientific">Gomphillus americanus</name>
    <dbReference type="NCBI Taxonomy" id="1940652"/>
    <lineage>
        <taxon>Eukaryota</taxon>
        <taxon>Fungi</taxon>
        <taxon>Dikarya</taxon>
        <taxon>Ascomycota</taxon>
        <taxon>Pezizomycotina</taxon>
        <taxon>Lecanoromycetes</taxon>
        <taxon>OSLEUM clade</taxon>
        <taxon>Ostropomycetidae</taxon>
        <taxon>Ostropales</taxon>
        <taxon>Graphidaceae</taxon>
        <taxon>Gomphilloideae</taxon>
        <taxon>Gomphillus</taxon>
    </lineage>
</organism>